<reference evidence="3" key="2">
    <citation type="submission" date="2015-06" db="UniProtKB">
        <authorList>
            <consortium name="EnsemblPlants"/>
        </authorList>
    </citation>
    <scope>IDENTIFICATION</scope>
    <source>
        <strain evidence="3">DM1-3 516 R44</strain>
    </source>
</reference>
<reference evidence="4" key="1">
    <citation type="journal article" date="2011" name="Nature">
        <title>Genome sequence and analysis of the tuber crop potato.</title>
        <authorList>
            <consortium name="The Potato Genome Sequencing Consortium"/>
        </authorList>
    </citation>
    <scope>NUCLEOTIDE SEQUENCE [LARGE SCALE GENOMIC DNA]</scope>
    <source>
        <strain evidence="4">cv. DM1-3 516 R44</strain>
    </source>
</reference>
<feature type="region of interest" description="Disordered" evidence="2">
    <location>
        <begin position="1"/>
        <end position="40"/>
    </location>
</feature>
<dbReference type="InParanoid" id="M1DN41"/>
<proteinExistence type="predicted"/>
<dbReference type="HOGENOM" id="CLU_1339544_0_0_1"/>
<dbReference type="EnsemblPlants" id="PGSC0003DMT400091656">
    <property type="protein sequence ID" value="PGSC0003DMT400091656"/>
    <property type="gene ID" value="PGSC0003DMG400041227"/>
</dbReference>
<keyword evidence="4" id="KW-1185">Reference proteome</keyword>
<evidence type="ECO:0000313" key="4">
    <source>
        <dbReference type="Proteomes" id="UP000011115"/>
    </source>
</evidence>
<name>M1DN41_SOLTU</name>
<dbReference type="Gramene" id="PGSC0003DMT400091656">
    <property type="protein sequence ID" value="PGSC0003DMT400091656"/>
    <property type="gene ID" value="PGSC0003DMG400041227"/>
</dbReference>
<dbReference type="Proteomes" id="UP000011115">
    <property type="component" value="Unassembled WGS sequence"/>
</dbReference>
<dbReference type="AlphaFoldDB" id="M1DN41"/>
<dbReference type="STRING" id="4113.M1DN41"/>
<dbReference type="PaxDb" id="4113-PGSC0003DMT400091656"/>
<evidence type="ECO:0000256" key="2">
    <source>
        <dbReference type="SAM" id="MobiDB-lite"/>
    </source>
</evidence>
<evidence type="ECO:0000313" key="3">
    <source>
        <dbReference type="EnsemblPlants" id="PGSC0003DMT400091656"/>
    </source>
</evidence>
<protein>
    <submittedName>
        <fullName evidence="3">Uncharacterized protein</fullName>
    </submittedName>
</protein>
<feature type="compositionally biased region" description="Polar residues" evidence="2">
    <location>
        <begin position="1"/>
        <end position="14"/>
    </location>
</feature>
<keyword evidence="1" id="KW-0175">Coiled coil</keyword>
<organism evidence="3 4">
    <name type="scientific">Solanum tuberosum</name>
    <name type="common">Potato</name>
    <dbReference type="NCBI Taxonomy" id="4113"/>
    <lineage>
        <taxon>Eukaryota</taxon>
        <taxon>Viridiplantae</taxon>
        <taxon>Streptophyta</taxon>
        <taxon>Embryophyta</taxon>
        <taxon>Tracheophyta</taxon>
        <taxon>Spermatophyta</taxon>
        <taxon>Magnoliopsida</taxon>
        <taxon>eudicotyledons</taxon>
        <taxon>Gunneridae</taxon>
        <taxon>Pentapetalae</taxon>
        <taxon>asterids</taxon>
        <taxon>lamiids</taxon>
        <taxon>Solanales</taxon>
        <taxon>Solanaceae</taxon>
        <taxon>Solanoideae</taxon>
        <taxon>Solaneae</taxon>
        <taxon>Solanum</taxon>
    </lineage>
</organism>
<feature type="compositionally biased region" description="Basic and acidic residues" evidence="2">
    <location>
        <begin position="15"/>
        <end position="32"/>
    </location>
</feature>
<evidence type="ECO:0000256" key="1">
    <source>
        <dbReference type="SAM" id="Coils"/>
    </source>
</evidence>
<accession>M1DN41</accession>
<feature type="coiled-coil region" evidence="1">
    <location>
        <begin position="141"/>
        <end position="168"/>
    </location>
</feature>
<sequence length="205" mass="23327">MLNSDSGKSETGYSSHEESSTSEDLKALHQEDYMSSDDDCLPCQQGLNYENEGEEVDLYKIYSQFKELSINTIDNDKVIELLQIVKDSKIKAQIIDKISNTSTSKNHITEDIPTKKGSYTMAKVKNLLLERRKLISSPTTISDLKQEIKNLKEDIHHLKEKNVTIEIRLDNIESLKELGNISESSSYEEDSKDIDFLKTLNFGTI</sequence>